<evidence type="ECO:0008006" key="3">
    <source>
        <dbReference type="Google" id="ProtNLM"/>
    </source>
</evidence>
<protein>
    <recommendedName>
        <fullName evidence="3">WYL domain-containing protein</fullName>
    </recommendedName>
</protein>
<gene>
    <name evidence="1" type="ORF">JOF29_002824</name>
</gene>
<evidence type="ECO:0000313" key="1">
    <source>
        <dbReference type="EMBL" id="MBP2351741.1"/>
    </source>
</evidence>
<evidence type="ECO:0000313" key="2">
    <source>
        <dbReference type="Proteomes" id="UP000755585"/>
    </source>
</evidence>
<name>A0ABS4UJA8_9ACTN</name>
<proteinExistence type="predicted"/>
<organism evidence="1 2">
    <name type="scientific">Kribbella aluminosa</name>
    <dbReference type="NCBI Taxonomy" id="416017"/>
    <lineage>
        <taxon>Bacteria</taxon>
        <taxon>Bacillati</taxon>
        <taxon>Actinomycetota</taxon>
        <taxon>Actinomycetes</taxon>
        <taxon>Propionibacteriales</taxon>
        <taxon>Kribbellaceae</taxon>
        <taxon>Kribbella</taxon>
    </lineage>
</organism>
<sequence>MSEAGEPLHRVCAWLGEYLIVEYVGVPASAAKLEDAIRRSFTTLRVTNEPDAIADYSSGSSGPSAGR</sequence>
<keyword evidence="2" id="KW-1185">Reference proteome</keyword>
<dbReference type="RefSeq" id="WP_209694604.1">
    <property type="nucleotide sequence ID" value="NZ_BAAAVU010000013.1"/>
</dbReference>
<dbReference type="Proteomes" id="UP000755585">
    <property type="component" value="Unassembled WGS sequence"/>
</dbReference>
<accession>A0ABS4UJA8</accession>
<comment type="caution">
    <text evidence="1">The sequence shown here is derived from an EMBL/GenBank/DDBJ whole genome shotgun (WGS) entry which is preliminary data.</text>
</comment>
<reference evidence="1 2" key="1">
    <citation type="submission" date="2021-03" db="EMBL/GenBank/DDBJ databases">
        <title>Sequencing the genomes of 1000 actinobacteria strains.</title>
        <authorList>
            <person name="Klenk H.-P."/>
        </authorList>
    </citation>
    <scope>NUCLEOTIDE SEQUENCE [LARGE SCALE GENOMIC DNA]</scope>
    <source>
        <strain evidence="1 2">DSM 18824</strain>
    </source>
</reference>
<dbReference type="EMBL" id="JAGINT010000001">
    <property type="protein sequence ID" value="MBP2351741.1"/>
    <property type="molecule type" value="Genomic_DNA"/>
</dbReference>